<evidence type="ECO:0000256" key="4">
    <source>
        <dbReference type="SAM" id="MobiDB-lite"/>
    </source>
</evidence>
<dbReference type="AlphaFoldDB" id="A0A8J3JBH7"/>
<dbReference type="Pfam" id="PF13401">
    <property type="entry name" value="AAA_22"/>
    <property type="match status" value="1"/>
</dbReference>
<dbReference type="SMART" id="SM00862">
    <property type="entry name" value="Trans_reg_C"/>
    <property type="match status" value="1"/>
</dbReference>
<evidence type="ECO:0000256" key="3">
    <source>
        <dbReference type="PROSITE-ProRule" id="PRU01091"/>
    </source>
</evidence>
<evidence type="ECO:0000313" key="7">
    <source>
        <dbReference type="Proteomes" id="UP000612808"/>
    </source>
</evidence>
<keyword evidence="2 3" id="KW-0238">DNA-binding</keyword>
<dbReference type="GO" id="GO:0006355">
    <property type="term" value="P:regulation of DNA-templated transcription"/>
    <property type="evidence" value="ECO:0007669"/>
    <property type="project" value="InterPro"/>
</dbReference>
<dbReference type="GO" id="GO:0016887">
    <property type="term" value="F:ATP hydrolysis activity"/>
    <property type="evidence" value="ECO:0007669"/>
    <property type="project" value="InterPro"/>
</dbReference>
<comment type="similarity">
    <text evidence="1">Belongs to the AfsR/DnrI/RedD regulatory family.</text>
</comment>
<evidence type="ECO:0000256" key="2">
    <source>
        <dbReference type="ARBA" id="ARBA00023125"/>
    </source>
</evidence>
<reference evidence="6" key="1">
    <citation type="submission" date="2021-01" db="EMBL/GenBank/DDBJ databases">
        <title>Whole genome shotgun sequence of Actinocatenispora rupis NBRC 107355.</title>
        <authorList>
            <person name="Komaki H."/>
            <person name="Tamura T."/>
        </authorList>
    </citation>
    <scope>NUCLEOTIDE SEQUENCE</scope>
    <source>
        <strain evidence="6">NBRC 107355</strain>
    </source>
</reference>
<dbReference type="SUPFAM" id="SSF46894">
    <property type="entry name" value="C-terminal effector domain of the bipartite response regulators"/>
    <property type="match status" value="1"/>
</dbReference>
<dbReference type="CDD" id="cd15831">
    <property type="entry name" value="BTAD"/>
    <property type="match status" value="1"/>
</dbReference>
<proteinExistence type="inferred from homology"/>
<dbReference type="Pfam" id="PF03704">
    <property type="entry name" value="BTAD"/>
    <property type="match status" value="1"/>
</dbReference>
<dbReference type="PRINTS" id="PR00364">
    <property type="entry name" value="DISEASERSIST"/>
</dbReference>
<feature type="region of interest" description="Disordered" evidence="4">
    <location>
        <begin position="1014"/>
        <end position="1065"/>
    </location>
</feature>
<dbReference type="SUPFAM" id="SSF52540">
    <property type="entry name" value="P-loop containing nucleoside triphosphate hydrolases"/>
    <property type="match status" value="1"/>
</dbReference>
<protein>
    <submittedName>
        <fullName evidence="6">SARP family transcriptional regulator</fullName>
    </submittedName>
</protein>
<dbReference type="InterPro" id="IPR036388">
    <property type="entry name" value="WH-like_DNA-bd_sf"/>
</dbReference>
<dbReference type="GO" id="GO:0003677">
    <property type="term" value="F:DNA binding"/>
    <property type="evidence" value="ECO:0007669"/>
    <property type="project" value="UniProtKB-UniRule"/>
</dbReference>
<dbReference type="InterPro" id="IPR049945">
    <property type="entry name" value="AAA_22"/>
</dbReference>
<evidence type="ECO:0000256" key="1">
    <source>
        <dbReference type="ARBA" id="ARBA00005820"/>
    </source>
</evidence>
<feature type="compositionally biased region" description="Low complexity" evidence="4">
    <location>
        <begin position="1014"/>
        <end position="1050"/>
    </location>
</feature>
<dbReference type="PANTHER" id="PTHR47691:SF3">
    <property type="entry name" value="HTH-TYPE TRANSCRIPTIONAL REGULATOR RV0890C-RELATED"/>
    <property type="match status" value="1"/>
</dbReference>
<dbReference type="Gene3D" id="3.40.50.300">
    <property type="entry name" value="P-loop containing nucleotide triphosphate hydrolases"/>
    <property type="match status" value="1"/>
</dbReference>
<keyword evidence="7" id="KW-1185">Reference proteome</keyword>
<evidence type="ECO:0000259" key="5">
    <source>
        <dbReference type="PROSITE" id="PS51755"/>
    </source>
</evidence>
<dbReference type="Gene3D" id="1.10.10.10">
    <property type="entry name" value="Winged helix-like DNA-binding domain superfamily/Winged helix DNA-binding domain"/>
    <property type="match status" value="1"/>
</dbReference>
<dbReference type="Gene3D" id="1.25.40.10">
    <property type="entry name" value="Tetratricopeptide repeat domain"/>
    <property type="match status" value="2"/>
</dbReference>
<dbReference type="PROSITE" id="PS51755">
    <property type="entry name" value="OMPR_PHOB"/>
    <property type="match status" value="1"/>
</dbReference>
<feature type="domain" description="OmpR/PhoB-type" evidence="5">
    <location>
        <begin position="1"/>
        <end position="87"/>
    </location>
</feature>
<dbReference type="EMBL" id="BOMB01000021">
    <property type="protein sequence ID" value="GID12958.1"/>
    <property type="molecule type" value="Genomic_DNA"/>
</dbReference>
<gene>
    <name evidence="6" type="ORF">Aru02nite_38470</name>
</gene>
<dbReference type="PANTHER" id="PTHR47691">
    <property type="entry name" value="REGULATOR-RELATED"/>
    <property type="match status" value="1"/>
</dbReference>
<dbReference type="GO" id="GO:0000160">
    <property type="term" value="P:phosphorelay signal transduction system"/>
    <property type="evidence" value="ECO:0007669"/>
    <property type="project" value="InterPro"/>
</dbReference>
<name>A0A8J3JBH7_9ACTN</name>
<dbReference type="SMART" id="SM01043">
    <property type="entry name" value="BTAD"/>
    <property type="match status" value="1"/>
</dbReference>
<dbReference type="Pfam" id="PF13424">
    <property type="entry name" value="TPR_12"/>
    <property type="match status" value="1"/>
</dbReference>
<dbReference type="SUPFAM" id="SSF48452">
    <property type="entry name" value="TPR-like"/>
    <property type="match status" value="3"/>
</dbReference>
<organism evidence="6 7">
    <name type="scientific">Actinocatenispora rupis</name>
    <dbReference type="NCBI Taxonomy" id="519421"/>
    <lineage>
        <taxon>Bacteria</taxon>
        <taxon>Bacillati</taxon>
        <taxon>Actinomycetota</taxon>
        <taxon>Actinomycetes</taxon>
        <taxon>Micromonosporales</taxon>
        <taxon>Micromonosporaceae</taxon>
        <taxon>Actinocatenispora</taxon>
    </lineage>
</organism>
<dbReference type="InterPro" id="IPR001867">
    <property type="entry name" value="OmpR/PhoB-type_DNA-bd"/>
</dbReference>
<feature type="DNA-binding region" description="OmpR/PhoB-type" evidence="3">
    <location>
        <begin position="1"/>
        <end position="87"/>
    </location>
</feature>
<sequence>MLGPLAVWTDAGVPVPVPGAKVRALLTDLLRYAGRPVPPDRLVADLWGDAAPGNPTAALQAKVSQLRRALGDRDLVRYGPAGYALRLADGELDADRFTAAVAAARQATDPATRAAGLAAALEVWRGEAYADVADEPYARAEIQRLTEARLAATEDLAEARLELGEPVDLADLTAAYPLRERLHELSLRALYRSGRVAEALTSYAGLRARLADELGTDPGPRLVALHRAILRQDPTLDPPRPTGTPLPVPLTALVGRDDAVREVVDRLGAARLVTLTGPGGVGKTRLALAAATALAADVPDGVWLVDLTGTSADPGGVAEAVAAALGVRDAGGGALPDRLAAAVRARRALLVLDNCEHVLAPAAELADHLLRAAPGLRVLATGQAPLGIPGEIRYAVGPLPPADAVRLFVERAAAAGALVDPADPAVAAICARLDGVPLALELAAPRLAAFGPGELAARLDDRFRLLDGRRGTPARHHSLRAMLDWSWDLLADPDRVLLRRLAVTAGGWTLPAAVRIGAGGAVTAADVPGMLAGLVERSLVVAAPDGRYRMLESVAAYATDRLAESGDGPAARLAHREWYLALAERADPLLRGADQRRWLATLDAETPNLRAALDHAVDRGAAADAYRMVRALWWYWFLRGRLGEAHRALSAALAVPATPGTERLAVAAIRAVVAVLLGDGTGLLGPAERAVAALPAGRDRAYAEWFLAMAAVGAGDPAESERRIGRAAAWFEAAGDRWGTAAALTSRASQILPTGDLPGARRAAERSAALFAELGDGWGLIRSGELLASFAEIAGDHARAGELRRRSLRHARELGLTIEESYQVAGLGRLALLAGDLDGSAALHGTAMRLAAEQSHQRGVQFAEVGLGMTARRQGRLDDAERHLTRWLDWCRDLDGHPGTTLILAELGFVAEHRGDASTARARHAESLRYARRTGDPRAVALAYEGLAGAAVLAGDPRHAAELLGAAAYARESVGAPLPPAERGDVDRITAAARAALTPATFTTAYATGTASGAPGAGVAPGSPGPVAAGDGADVPGNSGESASAGASRSPDTTSDTNRASDRIP</sequence>
<dbReference type="InterPro" id="IPR027417">
    <property type="entry name" value="P-loop_NTPase"/>
</dbReference>
<dbReference type="InterPro" id="IPR011990">
    <property type="entry name" value="TPR-like_helical_dom_sf"/>
</dbReference>
<dbReference type="InterPro" id="IPR005158">
    <property type="entry name" value="BTAD"/>
</dbReference>
<comment type="caution">
    <text evidence="6">The sequence shown here is derived from an EMBL/GenBank/DDBJ whole genome shotgun (WGS) entry which is preliminary data.</text>
</comment>
<dbReference type="Proteomes" id="UP000612808">
    <property type="component" value="Unassembled WGS sequence"/>
</dbReference>
<accession>A0A8J3JBH7</accession>
<dbReference type="InterPro" id="IPR016032">
    <property type="entry name" value="Sig_transdc_resp-reg_C-effctor"/>
</dbReference>
<evidence type="ECO:0000313" key="6">
    <source>
        <dbReference type="EMBL" id="GID12958.1"/>
    </source>
</evidence>